<evidence type="ECO:0000313" key="3">
    <source>
        <dbReference type="EMBL" id="SBW09441.1"/>
    </source>
</evidence>
<evidence type="ECO:0000256" key="1">
    <source>
        <dbReference type="ARBA" id="ARBA00022679"/>
    </source>
</evidence>
<dbReference type="AlphaFoldDB" id="A0A212KCQ8"/>
<dbReference type="InterPro" id="IPR037143">
    <property type="entry name" value="4-PPantetheinyl_Trfase_dom_sf"/>
</dbReference>
<evidence type="ECO:0000259" key="2">
    <source>
        <dbReference type="Pfam" id="PF01648"/>
    </source>
</evidence>
<organism evidence="3">
    <name type="scientific">uncultured Desulfovibrio sp</name>
    <dbReference type="NCBI Taxonomy" id="167968"/>
    <lineage>
        <taxon>Bacteria</taxon>
        <taxon>Pseudomonadati</taxon>
        <taxon>Thermodesulfobacteriota</taxon>
        <taxon>Desulfovibrionia</taxon>
        <taxon>Desulfovibrionales</taxon>
        <taxon>Desulfovibrionaceae</taxon>
        <taxon>Desulfovibrio</taxon>
        <taxon>environmental samples</taxon>
    </lineage>
</organism>
<dbReference type="RefSeq" id="WP_227118238.1">
    <property type="nucleotide sequence ID" value="NZ_LT598928.1"/>
</dbReference>
<sequence>MERPLTILCTPLPDGSIIELDGWRRALEAALEPWLDDRQLAHVRRFGRSPNGQAETPEAQQNVLRAALSRLLARAQLVTHAAQQAKAPFSTATGPLPHLGMDTQGRPLLPGWHAAFSHSGEAAFCALCPGPADAELASHAMPPHALDAESLLSLPPAPNAFAPSELPRRETGFSQQSINREALRRWTIKEALLKASGLGLGMDPARVPTGGFGQRAGIWHGPMGVFYWRSLPSPGHWLSVAQQVSAKTAFPPEFFRPLVLRQSPTTLLRALSALRPRV</sequence>
<dbReference type="SUPFAM" id="SSF56214">
    <property type="entry name" value="4'-phosphopantetheinyl transferase"/>
    <property type="match status" value="1"/>
</dbReference>
<proteinExistence type="predicted"/>
<feature type="domain" description="4'-phosphopantetheinyl transferase" evidence="2">
    <location>
        <begin position="160"/>
        <end position="228"/>
    </location>
</feature>
<protein>
    <recommendedName>
        <fullName evidence="2">4'-phosphopantetheinyl transferase domain-containing protein</fullName>
    </recommendedName>
</protein>
<reference evidence="3" key="1">
    <citation type="submission" date="2016-04" db="EMBL/GenBank/DDBJ databases">
        <authorList>
            <person name="Evans L.H."/>
            <person name="Alamgir A."/>
            <person name="Owens N."/>
            <person name="Weber N.D."/>
            <person name="Virtaneva K."/>
            <person name="Barbian K."/>
            <person name="Babar A."/>
            <person name="Rosenke K."/>
        </authorList>
    </citation>
    <scope>NUCLEOTIDE SEQUENCE</scope>
    <source>
        <strain evidence="3">92-2</strain>
    </source>
</reference>
<accession>A0A212KCQ8</accession>
<dbReference type="InterPro" id="IPR008278">
    <property type="entry name" value="4-PPantetheinyl_Trfase_dom"/>
</dbReference>
<dbReference type="EMBL" id="FLUP01000001">
    <property type="protein sequence ID" value="SBW09441.1"/>
    <property type="molecule type" value="Genomic_DNA"/>
</dbReference>
<name>A0A212KCQ8_9BACT</name>
<dbReference type="Gene3D" id="3.90.470.20">
    <property type="entry name" value="4'-phosphopantetheinyl transferase domain"/>
    <property type="match status" value="1"/>
</dbReference>
<dbReference type="Pfam" id="PF01648">
    <property type="entry name" value="ACPS"/>
    <property type="match status" value="1"/>
</dbReference>
<dbReference type="GO" id="GO:0008897">
    <property type="term" value="F:holo-[acyl-carrier-protein] synthase activity"/>
    <property type="evidence" value="ECO:0007669"/>
    <property type="project" value="InterPro"/>
</dbReference>
<dbReference type="GO" id="GO:0000287">
    <property type="term" value="F:magnesium ion binding"/>
    <property type="evidence" value="ECO:0007669"/>
    <property type="project" value="InterPro"/>
</dbReference>
<keyword evidence="1" id="KW-0808">Transferase</keyword>
<gene>
    <name evidence="3" type="ORF">KM92DES2_12704</name>
</gene>